<evidence type="ECO:0000313" key="2">
    <source>
        <dbReference type="Ensembl" id="ENSMPUP00000005103.1"/>
    </source>
</evidence>
<name>M3Y1A2_MUSPF</name>
<dbReference type="AlphaFoldDB" id="M3Y1A2"/>
<accession>M3Y1A2</accession>
<feature type="region of interest" description="Disordered" evidence="1">
    <location>
        <begin position="1"/>
        <end position="53"/>
    </location>
</feature>
<sequence length="97" mass="10977">ERPQPNQPSNRPHHPPAAPGPETSGDHRHRLRGAEPREGAGPQSSSTHVNWSEAVRTEEQALSLVRGICREQDRILSSQSSYSSGEHIKHQTRWRFR</sequence>
<organism evidence="2">
    <name type="scientific">Mustela putorius furo</name>
    <name type="common">European domestic ferret</name>
    <name type="synonym">Mustela furo</name>
    <dbReference type="NCBI Taxonomy" id="9669"/>
    <lineage>
        <taxon>Eukaryota</taxon>
        <taxon>Metazoa</taxon>
        <taxon>Chordata</taxon>
        <taxon>Craniata</taxon>
        <taxon>Vertebrata</taxon>
        <taxon>Euteleostomi</taxon>
        <taxon>Mammalia</taxon>
        <taxon>Eutheria</taxon>
        <taxon>Laurasiatheria</taxon>
        <taxon>Carnivora</taxon>
        <taxon>Caniformia</taxon>
        <taxon>Musteloidea</taxon>
        <taxon>Mustelidae</taxon>
        <taxon>Mustelinae</taxon>
        <taxon>Mustela</taxon>
    </lineage>
</organism>
<evidence type="ECO:0000256" key="1">
    <source>
        <dbReference type="SAM" id="MobiDB-lite"/>
    </source>
</evidence>
<feature type="region of interest" description="Disordered" evidence="1">
    <location>
        <begin position="75"/>
        <end position="97"/>
    </location>
</feature>
<feature type="compositionally biased region" description="Polar residues" evidence="1">
    <location>
        <begin position="75"/>
        <end position="84"/>
    </location>
</feature>
<reference evidence="2" key="1">
    <citation type="submission" date="2024-06" db="UniProtKB">
        <authorList>
            <consortium name="Ensembl"/>
        </authorList>
    </citation>
    <scope>IDENTIFICATION</scope>
</reference>
<dbReference type="Ensembl" id="ENSMPUT00000005188.1">
    <property type="protein sequence ID" value="ENSMPUP00000005103.1"/>
    <property type="gene ID" value="ENSMPUG00000005139.1"/>
</dbReference>
<protein>
    <submittedName>
        <fullName evidence="2">Uncharacterized protein</fullName>
    </submittedName>
</protein>
<dbReference type="HOGENOM" id="CLU_2352082_0_0_1"/>
<dbReference type="InParanoid" id="M3Y1A2"/>
<proteinExistence type="predicted"/>
<dbReference type="EMBL" id="AEYP01056460">
    <property type="status" value="NOT_ANNOTATED_CDS"/>
    <property type="molecule type" value="Genomic_DNA"/>
</dbReference>